<keyword evidence="2" id="KW-1185">Reference proteome</keyword>
<reference evidence="3" key="1">
    <citation type="submission" date="2025-08" db="UniProtKB">
        <authorList>
            <consortium name="RefSeq"/>
        </authorList>
    </citation>
    <scope>IDENTIFICATION</scope>
</reference>
<evidence type="ECO:0000313" key="3">
    <source>
        <dbReference type="RefSeq" id="XP_039119876.1"/>
    </source>
</evidence>
<sequence>MKKFFRSQNLWKIIEEGVVKEDTEAKEEGVEAKIRGMGYDLTDEEVVSKVMRSLSSRFVHVVTSVEEAKDISKLSLDELSGSLQAHEARFNQFSDRHEDRAFVMRGDPSGDRNFMRGRRKIYRGRGRENDSPGDVGYGSQRSGDHR</sequence>
<feature type="compositionally biased region" description="Basic residues" evidence="1">
    <location>
        <begin position="115"/>
        <end position="124"/>
    </location>
</feature>
<dbReference type="AlphaFoldDB" id="A0AB40AY18"/>
<gene>
    <name evidence="3" type="primary">LOC120256210</name>
</gene>
<name>A0AB40AY18_DIOCR</name>
<dbReference type="Proteomes" id="UP001515500">
    <property type="component" value="Unplaced"/>
</dbReference>
<accession>A0AB40AY18</accession>
<dbReference type="RefSeq" id="XP_039119876.1">
    <property type="nucleotide sequence ID" value="XM_039263942.1"/>
</dbReference>
<dbReference type="PANTHER" id="PTHR35317:SF35">
    <property type="entry name" value="DUF4219 DOMAIN-CONTAINING PROTEIN"/>
    <property type="match status" value="1"/>
</dbReference>
<dbReference type="PANTHER" id="PTHR35317">
    <property type="entry name" value="OS04G0629600 PROTEIN"/>
    <property type="match status" value="1"/>
</dbReference>
<protein>
    <submittedName>
        <fullName evidence="3">Uncharacterized protein LOC120256210</fullName>
    </submittedName>
</protein>
<organism evidence="2 3">
    <name type="scientific">Dioscorea cayennensis subsp. rotundata</name>
    <name type="common">White Guinea yam</name>
    <name type="synonym">Dioscorea rotundata</name>
    <dbReference type="NCBI Taxonomy" id="55577"/>
    <lineage>
        <taxon>Eukaryota</taxon>
        <taxon>Viridiplantae</taxon>
        <taxon>Streptophyta</taxon>
        <taxon>Embryophyta</taxon>
        <taxon>Tracheophyta</taxon>
        <taxon>Spermatophyta</taxon>
        <taxon>Magnoliopsida</taxon>
        <taxon>Liliopsida</taxon>
        <taxon>Dioscoreales</taxon>
        <taxon>Dioscoreaceae</taxon>
        <taxon>Dioscorea</taxon>
    </lineage>
</organism>
<evidence type="ECO:0000313" key="2">
    <source>
        <dbReference type="Proteomes" id="UP001515500"/>
    </source>
</evidence>
<dbReference type="GeneID" id="120256210"/>
<feature type="region of interest" description="Disordered" evidence="1">
    <location>
        <begin position="101"/>
        <end position="146"/>
    </location>
</feature>
<proteinExistence type="predicted"/>
<dbReference type="Pfam" id="PF14223">
    <property type="entry name" value="Retrotran_gag_2"/>
    <property type="match status" value="1"/>
</dbReference>
<feature type="compositionally biased region" description="Basic and acidic residues" evidence="1">
    <location>
        <begin position="101"/>
        <end position="114"/>
    </location>
</feature>
<evidence type="ECO:0000256" key="1">
    <source>
        <dbReference type="SAM" id="MobiDB-lite"/>
    </source>
</evidence>